<keyword evidence="3 10" id="KW-0808">Transferase</keyword>
<feature type="transmembrane region" description="Helical" evidence="8">
    <location>
        <begin position="195"/>
        <end position="215"/>
    </location>
</feature>
<dbReference type="InterPro" id="IPR029044">
    <property type="entry name" value="Nucleotide-diphossugar_trans"/>
</dbReference>
<feature type="compositionally biased region" description="Low complexity" evidence="7">
    <location>
        <begin position="13"/>
        <end position="27"/>
    </location>
</feature>
<evidence type="ECO:0000256" key="7">
    <source>
        <dbReference type="SAM" id="MobiDB-lite"/>
    </source>
</evidence>
<dbReference type="OrthoDB" id="7431422at2"/>
<keyword evidence="11" id="KW-1185">Reference proteome</keyword>
<dbReference type="SUPFAM" id="SSF53448">
    <property type="entry name" value="Nucleotide-diphospho-sugar transferases"/>
    <property type="match status" value="1"/>
</dbReference>
<keyword evidence="2" id="KW-0328">Glycosyltransferase</keyword>
<sequence>MQSIHRSNVLAFPRQQPRPQDQPAAQAQRVPVGSLLVQSGALRQDDLLKAVALRNREDALLGQILVSHGMISEADLYGALAQQFGIRLADLQQTLPNPRLKDVIDPALCLKEKIVPWQDVGGATVFATARPDRFEQLRKDFPPELGKVLMAVAPAQDIDKALSDLHRDRLVDKAETLVPETESCRTWDAGKMTRYTAALALVLLACVLLAPTASFTALCGVAILTLLFNTGLKLATSISQIRPYIRRHHSKTPPPPPRTESFRLPSVSIMVPLFREREVANRLITRLKRLNYPKELLDICLVVEADDDTTRETLRRTHLPHWVRVTEVPAGTVRTKPRAMNYALDFCRGTIIGVYDAEDAPHPDQIHQIVRRFHERGSQVACLQGLLDFYNPRTNWLSRCFTVEYNTWFRMFLPGLERLGFAVPLGGTTLFFRRDALEKLGGWDAHNVTEDADLGIRLARHGYRTEIVHTVTEEEANCRPVPWIKQRSRWLKGFAMTWAVHMRNPLKLYRDLGARKFLGVQILFLGTWFQALLAPLLWSFWLIPLGLGHPMLAVVPAPALMTLGATFLLAEAITISVSAFAVSDKKHRYLIPWVPTLHFYYPLGTLAAYKAFYELLTRPFYWDKTSHGIFKRTEALETP</sequence>
<feature type="domain" description="Type II secretion system protein GspE N-terminal" evidence="9">
    <location>
        <begin position="84"/>
        <end position="168"/>
    </location>
</feature>
<dbReference type="PANTHER" id="PTHR43867">
    <property type="entry name" value="CELLULOSE SYNTHASE CATALYTIC SUBUNIT A [UDP-FORMING]"/>
    <property type="match status" value="1"/>
</dbReference>
<feature type="transmembrane region" description="Helical" evidence="8">
    <location>
        <begin position="517"/>
        <end position="541"/>
    </location>
</feature>
<dbReference type="Pfam" id="PF05157">
    <property type="entry name" value="MshEN"/>
    <property type="match status" value="1"/>
</dbReference>
<name>A0A347UJ42_9RHOB</name>
<dbReference type="GO" id="GO:0016020">
    <property type="term" value="C:membrane"/>
    <property type="evidence" value="ECO:0007669"/>
    <property type="project" value="UniProtKB-SubCell"/>
</dbReference>
<dbReference type="KEGG" id="pamo:BAR1_13605"/>
<dbReference type="InterPro" id="IPR050321">
    <property type="entry name" value="Glycosyltr_2/OpgH_subfam"/>
</dbReference>
<evidence type="ECO:0000256" key="5">
    <source>
        <dbReference type="ARBA" id="ARBA00022989"/>
    </source>
</evidence>
<dbReference type="Proteomes" id="UP000261704">
    <property type="component" value="Chromosome"/>
</dbReference>
<evidence type="ECO:0000256" key="2">
    <source>
        <dbReference type="ARBA" id="ARBA00022676"/>
    </source>
</evidence>
<feature type="transmembrane region" description="Helical" evidence="8">
    <location>
        <begin position="221"/>
        <end position="241"/>
    </location>
</feature>
<keyword evidence="6 8" id="KW-0472">Membrane</keyword>
<evidence type="ECO:0000256" key="4">
    <source>
        <dbReference type="ARBA" id="ARBA00022692"/>
    </source>
</evidence>
<gene>
    <name evidence="10" type="ORF">BAR1_13605</name>
</gene>
<evidence type="ECO:0000256" key="8">
    <source>
        <dbReference type="SAM" id="Phobius"/>
    </source>
</evidence>
<organism evidence="10 11">
    <name type="scientific">Profundibacter amoris</name>
    <dbReference type="NCBI Taxonomy" id="2171755"/>
    <lineage>
        <taxon>Bacteria</taxon>
        <taxon>Pseudomonadati</taxon>
        <taxon>Pseudomonadota</taxon>
        <taxon>Alphaproteobacteria</taxon>
        <taxon>Rhodobacterales</taxon>
        <taxon>Paracoccaceae</taxon>
        <taxon>Profundibacter</taxon>
    </lineage>
</organism>
<dbReference type="Gene3D" id="3.90.550.10">
    <property type="entry name" value="Spore Coat Polysaccharide Biosynthesis Protein SpsA, Chain A"/>
    <property type="match status" value="1"/>
</dbReference>
<protein>
    <submittedName>
        <fullName evidence="10">Glycosyltransferase</fullName>
    </submittedName>
</protein>
<accession>A0A347UJ42</accession>
<feature type="region of interest" description="Disordered" evidence="7">
    <location>
        <begin position="1"/>
        <end position="27"/>
    </location>
</feature>
<dbReference type="InterPro" id="IPR037257">
    <property type="entry name" value="T2SS_E_N_sf"/>
</dbReference>
<dbReference type="EMBL" id="CP032125">
    <property type="protein sequence ID" value="AXX98870.1"/>
    <property type="molecule type" value="Genomic_DNA"/>
</dbReference>
<feature type="transmembrane region" description="Helical" evidence="8">
    <location>
        <begin position="561"/>
        <end position="582"/>
    </location>
</feature>
<evidence type="ECO:0000256" key="1">
    <source>
        <dbReference type="ARBA" id="ARBA00004141"/>
    </source>
</evidence>
<dbReference type="RefSeq" id="WP_118943524.1">
    <property type="nucleotide sequence ID" value="NZ_CP032125.1"/>
</dbReference>
<evidence type="ECO:0000256" key="3">
    <source>
        <dbReference type="ARBA" id="ARBA00022679"/>
    </source>
</evidence>
<dbReference type="SUPFAM" id="SSF160246">
    <property type="entry name" value="EspE N-terminal domain-like"/>
    <property type="match status" value="1"/>
</dbReference>
<evidence type="ECO:0000313" key="11">
    <source>
        <dbReference type="Proteomes" id="UP000261704"/>
    </source>
</evidence>
<dbReference type="Pfam" id="PF13641">
    <property type="entry name" value="Glyco_tranf_2_3"/>
    <property type="match status" value="1"/>
</dbReference>
<comment type="subcellular location">
    <subcellularLocation>
        <location evidence="1">Membrane</location>
        <topology evidence="1">Multi-pass membrane protein</topology>
    </subcellularLocation>
</comment>
<reference evidence="10 11" key="1">
    <citation type="submission" date="2018-09" db="EMBL/GenBank/DDBJ databases">
        <title>Profundibacter amoris BAR1 gen. nov., sp. nov., a new member of the Roseobacter clade isolated at Lokis Castle Vent Field on the Arctic Mid-Oceanic Ridge.</title>
        <authorList>
            <person name="Le Moine Bauer S."/>
            <person name="Sjoeberg A.G."/>
            <person name="L'Haridon S."/>
            <person name="Stokke R."/>
            <person name="Roalkvam I."/>
            <person name="Steen I.H."/>
            <person name="Dahle H."/>
        </authorList>
    </citation>
    <scope>NUCLEOTIDE SEQUENCE [LARGE SCALE GENOMIC DNA]</scope>
    <source>
        <strain evidence="10 11">BAR1</strain>
    </source>
</reference>
<evidence type="ECO:0000256" key="6">
    <source>
        <dbReference type="ARBA" id="ARBA00023136"/>
    </source>
</evidence>
<proteinExistence type="predicted"/>
<dbReference type="Gene3D" id="1.10.40.70">
    <property type="match status" value="1"/>
</dbReference>
<keyword evidence="5 8" id="KW-1133">Transmembrane helix</keyword>
<dbReference type="AlphaFoldDB" id="A0A347UJ42"/>
<evidence type="ECO:0000259" key="9">
    <source>
        <dbReference type="Pfam" id="PF05157"/>
    </source>
</evidence>
<dbReference type="PANTHER" id="PTHR43867:SF2">
    <property type="entry name" value="CELLULOSE SYNTHASE CATALYTIC SUBUNIT A [UDP-FORMING]"/>
    <property type="match status" value="1"/>
</dbReference>
<dbReference type="GO" id="GO:0016757">
    <property type="term" value="F:glycosyltransferase activity"/>
    <property type="evidence" value="ECO:0007669"/>
    <property type="project" value="UniProtKB-KW"/>
</dbReference>
<keyword evidence="4 8" id="KW-0812">Transmembrane</keyword>
<dbReference type="InterPro" id="IPR007831">
    <property type="entry name" value="T2SS_GspE_N"/>
</dbReference>
<evidence type="ECO:0000313" key="10">
    <source>
        <dbReference type="EMBL" id="AXX98870.1"/>
    </source>
</evidence>